<feature type="transmembrane region" description="Helical" evidence="7">
    <location>
        <begin position="36"/>
        <end position="61"/>
    </location>
</feature>
<gene>
    <name evidence="10" type="ORF">BAURA86_03926</name>
</gene>
<feature type="transmembrane region" description="Helical" evidence="7">
    <location>
        <begin position="261"/>
        <end position="284"/>
    </location>
</feature>
<keyword evidence="2 7" id="KW-0812">Transmembrane</keyword>
<accession>A0A2H1KZ48</accession>
<dbReference type="InterPro" id="IPR003593">
    <property type="entry name" value="AAA+_ATPase"/>
</dbReference>
<dbReference type="PROSITE" id="PS50929">
    <property type="entry name" value="ABC_TM1F"/>
    <property type="match status" value="1"/>
</dbReference>
<evidence type="ECO:0000256" key="4">
    <source>
        <dbReference type="ARBA" id="ARBA00022840"/>
    </source>
</evidence>
<reference evidence="10 11" key="1">
    <citation type="submission" date="2017-03" db="EMBL/GenBank/DDBJ databases">
        <authorList>
            <person name="Afonso C.L."/>
            <person name="Miller P.J."/>
            <person name="Scott M.A."/>
            <person name="Spackman E."/>
            <person name="Goraichik I."/>
            <person name="Dimitrov K.M."/>
            <person name="Suarez D.L."/>
            <person name="Swayne D.E."/>
        </authorList>
    </citation>
    <scope>NUCLEOTIDE SEQUENCE [LARGE SCALE GENOMIC DNA]</scope>
    <source>
        <strain evidence="11">8(6)</strain>
    </source>
</reference>
<feature type="transmembrane region" description="Helical" evidence="7">
    <location>
        <begin position="176"/>
        <end position="196"/>
    </location>
</feature>
<dbReference type="PANTHER" id="PTHR43394:SF1">
    <property type="entry name" value="ATP-BINDING CASSETTE SUB-FAMILY B MEMBER 10, MITOCHONDRIAL"/>
    <property type="match status" value="1"/>
</dbReference>
<feature type="transmembrane region" description="Helical" evidence="7">
    <location>
        <begin position="152"/>
        <end position="170"/>
    </location>
</feature>
<name>A0A2H1KZ48_BREAU</name>
<evidence type="ECO:0000256" key="6">
    <source>
        <dbReference type="ARBA" id="ARBA00023136"/>
    </source>
</evidence>
<dbReference type="Gene3D" id="3.40.50.300">
    <property type="entry name" value="P-loop containing nucleotide triphosphate hydrolases"/>
    <property type="match status" value="1"/>
</dbReference>
<keyword evidence="3" id="KW-0547">Nucleotide-binding</keyword>
<feature type="domain" description="ABC transporter" evidence="8">
    <location>
        <begin position="355"/>
        <end position="577"/>
    </location>
</feature>
<dbReference type="RefSeq" id="WP_101557672.1">
    <property type="nucleotide sequence ID" value="NZ_FXZI01000026.1"/>
</dbReference>
<dbReference type="Pfam" id="PF00664">
    <property type="entry name" value="ABC_membrane"/>
    <property type="match status" value="1"/>
</dbReference>
<dbReference type="AlphaFoldDB" id="A0A2H1KZ48"/>
<dbReference type="GO" id="GO:0005886">
    <property type="term" value="C:plasma membrane"/>
    <property type="evidence" value="ECO:0007669"/>
    <property type="project" value="UniProtKB-SubCell"/>
</dbReference>
<keyword evidence="4 10" id="KW-0067">ATP-binding</keyword>
<dbReference type="SUPFAM" id="SSF90123">
    <property type="entry name" value="ABC transporter transmembrane region"/>
    <property type="match status" value="1"/>
</dbReference>
<dbReference type="Pfam" id="PF00005">
    <property type="entry name" value="ABC_tran"/>
    <property type="match status" value="1"/>
</dbReference>
<dbReference type="InterPro" id="IPR036640">
    <property type="entry name" value="ABC1_TM_sf"/>
</dbReference>
<feature type="domain" description="ABC transmembrane type-1" evidence="9">
    <location>
        <begin position="37"/>
        <end position="320"/>
    </location>
</feature>
<protein>
    <submittedName>
        <fullName evidence="10">ATP-binding cassette, subfamily C</fullName>
    </submittedName>
</protein>
<organism evidence="10 11">
    <name type="scientific">Brevibacterium aurantiacum</name>
    <dbReference type="NCBI Taxonomy" id="273384"/>
    <lineage>
        <taxon>Bacteria</taxon>
        <taxon>Bacillati</taxon>
        <taxon>Actinomycetota</taxon>
        <taxon>Actinomycetes</taxon>
        <taxon>Micrococcales</taxon>
        <taxon>Brevibacteriaceae</taxon>
        <taxon>Brevibacterium</taxon>
    </lineage>
</organism>
<dbReference type="InterPro" id="IPR039421">
    <property type="entry name" value="Type_1_exporter"/>
</dbReference>
<dbReference type="PANTHER" id="PTHR43394">
    <property type="entry name" value="ATP-DEPENDENT PERMEASE MDL1, MITOCHONDRIAL"/>
    <property type="match status" value="1"/>
</dbReference>
<dbReference type="GO" id="GO:0005524">
    <property type="term" value="F:ATP binding"/>
    <property type="evidence" value="ECO:0007669"/>
    <property type="project" value="UniProtKB-KW"/>
</dbReference>
<dbReference type="GO" id="GO:0015421">
    <property type="term" value="F:ABC-type oligopeptide transporter activity"/>
    <property type="evidence" value="ECO:0007669"/>
    <property type="project" value="TreeGrafter"/>
</dbReference>
<dbReference type="SUPFAM" id="SSF52540">
    <property type="entry name" value="P-loop containing nucleoside triphosphate hydrolases"/>
    <property type="match status" value="1"/>
</dbReference>
<sequence length="589" mass="61367">MTETTGTASGGGLPVAGGSQTWRVVWRMSHGHRRKLVAAAVLGIVAATAGLVAPAAIGYLVDGVQDGTADVGTVVWVLAVMIAAAVAGAAGAAVTVVLAARSYHAILAELRERLVERAMSLPQSVVEDAGTGDLVSRSSDDVAQVADAAPQIIPAFTTVVFTILVTFAGMAALDLWYGLALIVVLPVYVVTVRWYLRTGPRVYRAERAAMSGRAQQLVESQRGHATILGFDLTEHRHHRVLDASWNVVAHSLRARTVQNMFFGRLNIAEYLGMAAILLAGFWLIDAGQSTVGAATAAMLLFLRLFGPIGQLLIVVDILQSVLASLARMVGVITTPTHTDTAPARSAPSQDSPATVQIEGVTHRYHQDSSPALHDITLTIDPGERIAIVGASGAGKSTLAAVIAGIHHAQQGTVARPGRTAVITQEVHTFAGTLRDNLTLAAPDAEDQDVRAALAATGASGLLELLPEGLDTMLGTTGHPLTAAQAQQIALARMVLADPDLAILDEATAEAGSSHANILDRAADAALAGRTGLVIAHRLSQAAACDRILVMAGGKIIEDGTHADLLASGGVYARLWEVWAQGRERADGPQ</sequence>
<dbReference type="CDD" id="cd07346">
    <property type="entry name" value="ABC_6TM_exporters"/>
    <property type="match status" value="1"/>
</dbReference>
<dbReference type="InterPro" id="IPR011527">
    <property type="entry name" value="ABC1_TM_dom"/>
</dbReference>
<dbReference type="SMART" id="SM00382">
    <property type="entry name" value="AAA"/>
    <property type="match status" value="1"/>
</dbReference>
<dbReference type="Proteomes" id="UP000234300">
    <property type="component" value="Unassembled WGS sequence"/>
</dbReference>
<evidence type="ECO:0000313" key="11">
    <source>
        <dbReference type="Proteomes" id="UP000234300"/>
    </source>
</evidence>
<evidence type="ECO:0000256" key="3">
    <source>
        <dbReference type="ARBA" id="ARBA00022741"/>
    </source>
</evidence>
<comment type="subcellular location">
    <subcellularLocation>
        <location evidence="1">Cell membrane</location>
        <topology evidence="1">Multi-pass membrane protein</topology>
    </subcellularLocation>
</comment>
<dbReference type="InterPro" id="IPR003439">
    <property type="entry name" value="ABC_transporter-like_ATP-bd"/>
</dbReference>
<proteinExistence type="predicted"/>
<evidence type="ECO:0000256" key="7">
    <source>
        <dbReference type="SAM" id="Phobius"/>
    </source>
</evidence>
<evidence type="ECO:0000256" key="1">
    <source>
        <dbReference type="ARBA" id="ARBA00004651"/>
    </source>
</evidence>
<evidence type="ECO:0000259" key="8">
    <source>
        <dbReference type="PROSITE" id="PS50893"/>
    </source>
</evidence>
<dbReference type="PROSITE" id="PS50893">
    <property type="entry name" value="ABC_TRANSPORTER_2"/>
    <property type="match status" value="1"/>
</dbReference>
<feature type="transmembrane region" description="Helical" evidence="7">
    <location>
        <begin position="296"/>
        <end position="318"/>
    </location>
</feature>
<feature type="transmembrane region" description="Helical" evidence="7">
    <location>
        <begin position="73"/>
        <end position="100"/>
    </location>
</feature>
<evidence type="ECO:0000313" key="10">
    <source>
        <dbReference type="EMBL" id="SMY05043.1"/>
    </source>
</evidence>
<evidence type="ECO:0000256" key="5">
    <source>
        <dbReference type="ARBA" id="ARBA00022989"/>
    </source>
</evidence>
<dbReference type="GO" id="GO:0016887">
    <property type="term" value="F:ATP hydrolysis activity"/>
    <property type="evidence" value="ECO:0007669"/>
    <property type="project" value="InterPro"/>
</dbReference>
<dbReference type="Gene3D" id="1.20.1560.10">
    <property type="entry name" value="ABC transporter type 1, transmembrane domain"/>
    <property type="match status" value="1"/>
</dbReference>
<keyword evidence="5 7" id="KW-1133">Transmembrane helix</keyword>
<dbReference type="InterPro" id="IPR027417">
    <property type="entry name" value="P-loop_NTPase"/>
</dbReference>
<evidence type="ECO:0000259" key="9">
    <source>
        <dbReference type="PROSITE" id="PS50929"/>
    </source>
</evidence>
<evidence type="ECO:0000256" key="2">
    <source>
        <dbReference type="ARBA" id="ARBA00022692"/>
    </source>
</evidence>
<dbReference type="EMBL" id="FXZI01000026">
    <property type="protein sequence ID" value="SMY05043.1"/>
    <property type="molecule type" value="Genomic_DNA"/>
</dbReference>
<keyword evidence="6 7" id="KW-0472">Membrane</keyword>